<keyword evidence="7" id="KW-0812">Transmembrane</keyword>
<gene>
    <name evidence="8" type="ORF">S7S_17900</name>
</gene>
<evidence type="ECO:0000256" key="1">
    <source>
        <dbReference type="ARBA" id="ARBA00004533"/>
    </source>
</evidence>
<dbReference type="GO" id="GO:0009247">
    <property type="term" value="P:glycolipid biosynthetic process"/>
    <property type="evidence" value="ECO:0007669"/>
    <property type="project" value="UniProtKB-ARBA"/>
</dbReference>
<dbReference type="InterPro" id="IPR004960">
    <property type="entry name" value="LipA_acyltrans"/>
</dbReference>
<dbReference type="Pfam" id="PF03279">
    <property type="entry name" value="Lip_A_acyltrans"/>
    <property type="match status" value="1"/>
</dbReference>
<organism evidence="8 9">
    <name type="scientific">Isoalcanivorax pacificus W11-5</name>
    <dbReference type="NCBI Taxonomy" id="391936"/>
    <lineage>
        <taxon>Bacteria</taxon>
        <taxon>Pseudomonadati</taxon>
        <taxon>Pseudomonadota</taxon>
        <taxon>Gammaproteobacteria</taxon>
        <taxon>Oceanospirillales</taxon>
        <taxon>Alcanivoracaceae</taxon>
        <taxon>Isoalcanivorax</taxon>
    </lineage>
</organism>
<dbReference type="OrthoDB" id="9803456at2"/>
<accession>A0A0B4XUR2</accession>
<evidence type="ECO:0000256" key="4">
    <source>
        <dbReference type="ARBA" id="ARBA00022679"/>
    </source>
</evidence>
<keyword evidence="5 7" id="KW-0472">Membrane</keyword>
<reference evidence="8 9" key="1">
    <citation type="journal article" date="2012" name="J. Bacteriol.">
        <title>Genome sequence of an alkane-degrading bacterium, Alcanivorax pacificus type strain W11-5, isolated from deep sea sediment.</title>
        <authorList>
            <person name="Lai Q."/>
            <person name="Shao Z."/>
        </authorList>
    </citation>
    <scope>NUCLEOTIDE SEQUENCE [LARGE SCALE GENOMIC DNA]</scope>
    <source>
        <strain evidence="8 9">W11-5</strain>
    </source>
</reference>
<keyword evidence="7" id="KW-1133">Transmembrane helix</keyword>
<sequence length="327" mass="37006">MSDDNNNARQQQWMLNALRLFGRLPLGFVTRFGAFGAWLISWLPLSMAGAYRVALVNILLCYPELSYRDAARRARRALTETGRTLAEFTHVWTRPPAETLRRVHAVKGMEALRDAYASDRPVLLLTLHQSSWEIPNLLLGPEGPMTVFYQTSASDAFNDVVTRAREGTGSTLVPADARGIKAAIAAMGRNEAVAILVDHTPHGSNNPWVPFFGHPVRTSNLPHKLISRYHPHVFYVGCHRRNGPNDIEVYIEPAPEAIHSADEHTCLAAMNDGLATLISRYPDQYHWVYKRLRHSHGRKRQFYRADVVPYLRDARRRNGTLKVDELP</sequence>
<keyword evidence="4 8" id="KW-0808">Transferase</keyword>
<dbReference type="KEGG" id="apac:S7S_17900"/>
<evidence type="ECO:0000313" key="9">
    <source>
        <dbReference type="Proteomes" id="UP000006764"/>
    </source>
</evidence>
<name>A0A0B4XUR2_9GAMM</name>
<feature type="transmembrane region" description="Helical" evidence="7">
    <location>
        <begin position="20"/>
        <end position="43"/>
    </location>
</feature>
<dbReference type="PANTHER" id="PTHR30606">
    <property type="entry name" value="LIPID A BIOSYNTHESIS LAUROYL ACYLTRANSFERASE"/>
    <property type="match status" value="1"/>
</dbReference>
<evidence type="ECO:0000256" key="7">
    <source>
        <dbReference type="SAM" id="Phobius"/>
    </source>
</evidence>
<keyword evidence="6 8" id="KW-0012">Acyltransferase</keyword>
<dbReference type="CDD" id="cd07984">
    <property type="entry name" value="LPLAT_LABLAT-like"/>
    <property type="match status" value="1"/>
</dbReference>
<evidence type="ECO:0000256" key="5">
    <source>
        <dbReference type="ARBA" id="ARBA00023136"/>
    </source>
</evidence>
<dbReference type="EMBL" id="CP004387">
    <property type="protein sequence ID" value="AJD49992.1"/>
    <property type="molecule type" value="Genomic_DNA"/>
</dbReference>
<keyword evidence="2" id="KW-1003">Cell membrane</keyword>
<dbReference type="GO" id="GO:0005886">
    <property type="term" value="C:plasma membrane"/>
    <property type="evidence" value="ECO:0007669"/>
    <property type="project" value="UniProtKB-SubCell"/>
</dbReference>
<dbReference type="RefSeq" id="WP_008734660.1">
    <property type="nucleotide sequence ID" value="NZ_CP004387.1"/>
</dbReference>
<dbReference type="HOGENOM" id="CLU_049421_0_0_6"/>
<keyword evidence="3" id="KW-0997">Cell inner membrane</keyword>
<dbReference type="GO" id="GO:0016746">
    <property type="term" value="F:acyltransferase activity"/>
    <property type="evidence" value="ECO:0007669"/>
    <property type="project" value="UniProtKB-KW"/>
</dbReference>
<keyword evidence="9" id="KW-1185">Reference proteome</keyword>
<evidence type="ECO:0000256" key="2">
    <source>
        <dbReference type="ARBA" id="ARBA00022475"/>
    </source>
</evidence>
<evidence type="ECO:0000256" key="3">
    <source>
        <dbReference type="ARBA" id="ARBA00022519"/>
    </source>
</evidence>
<evidence type="ECO:0000313" key="8">
    <source>
        <dbReference type="EMBL" id="AJD49992.1"/>
    </source>
</evidence>
<dbReference type="AlphaFoldDB" id="A0A0B4XUR2"/>
<dbReference type="PIRSF" id="PIRSF026649">
    <property type="entry name" value="MsbB"/>
    <property type="match status" value="1"/>
</dbReference>
<proteinExistence type="predicted"/>
<protein>
    <submittedName>
        <fullName evidence="8">Lipid A biosynthesis acyltransferase superfamily protein</fullName>
    </submittedName>
</protein>
<comment type="subcellular location">
    <subcellularLocation>
        <location evidence="1">Cell inner membrane</location>
    </subcellularLocation>
</comment>
<dbReference type="STRING" id="391936.S7S_17900"/>
<dbReference type="PANTHER" id="PTHR30606:SF10">
    <property type="entry name" value="PHOSPHATIDYLINOSITOL MANNOSIDE ACYLTRANSFERASE"/>
    <property type="match status" value="1"/>
</dbReference>
<evidence type="ECO:0000256" key="6">
    <source>
        <dbReference type="ARBA" id="ARBA00023315"/>
    </source>
</evidence>
<dbReference type="Proteomes" id="UP000006764">
    <property type="component" value="Chromosome"/>
</dbReference>